<feature type="signal peptide" evidence="1">
    <location>
        <begin position="1"/>
        <end position="21"/>
    </location>
</feature>
<accession>A0ABU2HKY9</accession>
<feature type="chain" id="PRO_5045607107" description="Peptidase propeptide and YPEB domain-containing protein" evidence="1">
    <location>
        <begin position="22"/>
        <end position="158"/>
    </location>
</feature>
<comment type="caution">
    <text evidence="2">The sequence shown here is derived from an EMBL/GenBank/DDBJ whole genome shotgun (WGS) entry which is preliminary data.</text>
</comment>
<evidence type="ECO:0000256" key="1">
    <source>
        <dbReference type="SAM" id="SignalP"/>
    </source>
</evidence>
<evidence type="ECO:0000313" key="2">
    <source>
        <dbReference type="EMBL" id="MDS1311413.1"/>
    </source>
</evidence>
<keyword evidence="1" id="KW-0732">Signal</keyword>
<evidence type="ECO:0008006" key="4">
    <source>
        <dbReference type="Google" id="ProtNLM"/>
    </source>
</evidence>
<sequence>MKKLIASVLAASLVAAPLAFASGTIDDAKRAIQIGSDYGISHFHSIELEDDRNDDGSMEIEGWVDGEWFVELDVSSDGTIKKEERRKRTDGPWGLSAAEVSDYIDASMNQGMSRIEEISINAKGDIEVEGDNADGYELEIDFRNGSLEPTKIDKDGRK</sequence>
<name>A0ABU2HKY9_9GAMM</name>
<gene>
    <name evidence="2" type="ORF">RKA07_15030</name>
</gene>
<protein>
    <recommendedName>
        <fullName evidence="4">Peptidase propeptide and YPEB domain-containing protein</fullName>
    </recommendedName>
</protein>
<organism evidence="2 3">
    <name type="scientific">Marinobacter xiaoshiensis</name>
    <dbReference type="NCBI Taxonomy" id="3073652"/>
    <lineage>
        <taxon>Bacteria</taxon>
        <taxon>Pseudomonadati</taxon>
        <taxon>Pseudomonadota</taxon>
        <taxon>Gammaproteobacteria</taxon>
        <taxon>Pseudomonadales</taxon>
        <taxon>Marinobacteraceae</taxon>
        <taxon>Marinobacter</taxon>
    </lineage>
</organism>
<dbReference type="EMBL" id="JAVMBO010000017">
    <property type="protein sequence ID" value="MDS1311413.1"/>
    <property type="molecule type" value="Genomic_DNA"/>
</dbReference>
<reference evidence="2" key="1">
    <citation type="submission" date="2023-09" db="EMBL/GenBank/DDBJ databases">
        <title>Marinobacter sediminicola sp. nov. and Marinobacter maritimum sp. nov., isolated from marine sediment.</title>
        <authorList>
            <person name="An J."/>
        </authorList>
    </citation>
    <scope>NUCLEOTIDE SEQUENCE</scope>
    <source>
        <strain evidence="2">F60267</strain>
    </source>
</reference>
<dbReference type="RefSeq" id="WP_200368890.1">
    <property type="nucleotide sequence ID" value="NZ_JAVMBO010000017.1"/>
</dbReference>
<evidence type="ECO:0000313" key="3">
    <source>
        <dbReference type="Proteomes" id="UP001267407"/>
    </source>
</evidence>
<dbReference type="Proteomes" id="UP001267407">
    <property type="component" value="Unassembled WGS sequence"/>
</dbReference>
<keyword evidence="3" id="KW-1185">Reference proteome</keyword>
<proteinExistence type="predicted"/>